<feature type="compositionally biased region" description="Low complexity" evidence="1">
    <location>
        <begin position="159"/>
        <end position="168"/>
    </location>
</feature>
<keyword evidence="4" id="KW-1185">Reference proteome</keyword>
<feature type="region of interest" description="Disordered" evidence="1">
    <location>
        <begin position="124"/>
        <end position="176"/>
    </location>
</feature>
<evidence type="ECO:0000256" key="1">
    <source>
        <dbReference type="SAM" id="MobiDB-lite"/>
    </source>
</evidence>
<gene>
    <name evidence="3" type="ORF">FHY64_20050</name>
</gene>
<keyword evidence="3" id="KW-0238">DNA-binding</keyword>
<evidence type="ECO:0000313" key="3">
    <source>
        <dbReference type="EMBL" id="TNY30459.1"/>
    </source>
</evidence>
<feature type="domain" description="HTH psq-type" evidence="2">
    <location>
        <begin position="23"/>
        <end position="48"/>
    </location>
</feature>
<feature type="region of interest" description="Disordered" evidence="1">
    <location>
        <begin position="74"/>
        <end position="94"/>
    </location>
</feature>
<name>A0A5C5G6Y2_9RHOB</name>
<comment type="caution">
    <text evidence="3">The sequence shown here is derived from an EMBL/GenBank/DDBJ whole genome shotgun (WGS) entry which is preliminary data.</text>
</comment>
<dbReference type="InterPro" id="IPR007889">
    <property type="entry name" value="HTH_Psq"/>
</dbReference>
<dbReference type="OrthoDB" id="7909028at2"/>
<sequence>MFGEQARTRGRPEHRTRGRTTMKLSLNKAAQTYKVSKSTLSEALNTGRLSASKDARGRWEIDPSEMDRVFPLNRAEPQLSRTPNAAPNTEANTENRIENARLQAALDAAEARLSDMQETVTDLRSRLDQEGADRRAAQARLEDFQDRLTPAPAPEAQKSPSGGFWSFFGGKGRAGA</sequence>
<dbReference type="Proteomes" id="UP000314011">
    <property type="component" value="Unassembled WGS sequence"/>
</dbReference>
<feature type="compositionally biased region" description="Low complexity" evidence="1">
    <location>
        <begin position="82"/>
        <end position="92"/>
    </location>
</feature>
<organism evidence="3 4">
    <name type="scientific">Pelagovum pacificum</name>
    <dbReference type="NCBI Taxonomy" id="2588711"/>
    <lineage>
        <taxon>Bacteria</taxon>
        <taxon>Pseudomonadati</taxon>
        <taxon>Pseudomonadota</taxon>
        <taxon>Alphaproteobacteria</taxon>
        <taxon>Rhodobacterales</taxon>
        <taxon>Paracoccaceae</taxon>
        <taxon>Pelagovum</taxon>
    </lineage>
</organism>
<feature type="region of interest" description="Disordered" evidence="1">
    <location>
        <begin position="1"/>
        <end position="23"/>
    </location>
</feature>
<dbReference type="Pfam" id="PF05225">
    <property type="entry name" value="HTH_psq"/>
    <property type="match status" value="1"/>
</dbReference>
<dbReference type="EMBL" id="VFFF01000008">
    <property type="protein sequence ID" value="TNY30459.1"/>
    <property type="molecule type" value="Genomic_DNA"/>
</dbReference>
<evidence type="ECO:0000313" key="4">
    <source>
        <dbReference type="Proteomes" id="UP000314011"/>
    </source>
</evidence>
<dbReference type="AlphaFoldDB" id="A0A5C5G6Y2"/>
<protein>
    <submittedName>
        <fullName evidence="3">DNA-binding protein</fullName>
    </submittedName>
</protein>
<accession>A0A5C5G6Y2</accession>
<proteinExistence type="predicted"/>
<dbReference type="GO" id="GO:0003677">
    <property type="term" value="F:DNA binding"/>
    <property type="evidence" value="ECO:0007669"/>
    <property type="project" value="UniProtKB-KW"/>
</dbReference>
<feature type="compositionally biased region" description="Basic and acidic residues" evidence="1">
    <location>
        <begin position="1"/>
        <end position="15"/>
    </location>
</feature>
<feature type="compositionally biased region" description="Basic and acidic residues" evidence="1">
    <location>
        <begin position="124"/>
        <end position="146"/>
    </location>
</feature>
<reference evidence="3 4" key="1">
    <citation type="submission" date="2019-06" db="EMBL/GenBank/DDBJ databases">
        <title>Genome of new Rhodobacteraceae sp. SM1903.</title>
        <authorList>
            <person name="Ren X."/>
        </authorList>
    </citation>
    <scope>NUCLEOTIDE SEQUENCE [LARGE SCALE GENOMIC DNA]</scope>
    <source>
        <strain evidence="3 4">SM1903</strain>
    </source>
</reference>
<evidence type="ECO:0000259" key="2">
    <source>
        <dbReference type="Pfam" id="PF05225"/>
    </source>
</evidence>